<keyword evidence="2 7" id="KW-0285">Flavoprotein</keyword>
<dbReference type="GO" id="GO:0016831">
    <property type="term" value="F:carboxy-lyase activity"/>
    <property type="evidence" value="ECO:0007669"/>
    <property type="project" value="TreeGrafter"/>
</dbReference>
<feature type="binding site" evidence="7">
    <location>
        <begin position="112"/>
        <end position="115"/>
    </location>
    <ligand>
        <name>FMN</name>
        <dbReference type="ChEBI" id="CHEBI:58210"/>
    </ligand>
</feature>
<reference evidence="9" key="1">
    <citation type="submission" date="2015-04" db="EMBL/GenBank/DDBJ databases">
        <authorList>
            <person name="Syromyatnikov M.Y."/>
            <person name="Popov V.N."/>
        </authorList>
    </citation>
    <scope>NUCLEOTIDE SEQUENCE</scope>
    <source>
        <strain evidence="9">MO-1</strain>
    </source>
</reference>
<dbReference type="Gene3D" id="3.40.50.1950">
    <property type="entry name" value="Flavin prenyltransferase-like"/>
    <property type="match status" value="1"/>
</dbReference>
<dbReference type="AlphaFoldDB" id="A0A1S7LKP1"/>
<evidence type="ECO:0000256" key="5">
    <source>
        <dbReference type="ARBA" id="ARBA00050612"/>
    </source>
</evidence>
<dbReference type="InterPro" id="IPR004507">
    <property type="entry name" value="UbiX-like"/>
</dbReference>
<feature type="binding site" evidence="7">
    <location>
        <begin position="22"/>
        <end position="24"/>
    </location>
    <ligand>
        <name>FMN</name>
        <dbReference type="ChEBI" id="CHEBI:58210"/>
    </ligand>
</feature>
<evidence type="ECO:0000259" key="8">
    <source>
        <dbReference type="Pfam" id="PF02441"/>
    </source>
</evidence>
<dbReference type="GO" id="GO:0106141">
    <property type="term" value="F:flavin prenyltransferase activity"/>
    <property type="evidence" value="ECO:0007669"/>
    <property type="project" value="UniProtKB-EC"/>
</dbReference>
<dbReference type="PANTHER" id="PTHR43374">
    <property type="entry name" value="FLAVIN PRENYLTRANSFERASE"/>
    <property type="match status" value="1"/>
</dbReference>
<evidence type="ECO:0000256" key="6">
    <source>
        <dbReference type="ARBA" id="ARBA00060793"/>
    </source>
</evidence>
<dbReference type="InterPro" id="IPR036551">
    <property type="entry name" value="Flavin_trans-like"/>
</dbReference>
<sequence length="210" mass="23323">MASAAHHSHDKLKYPITVAMTGASGVIYGVRLVETLLASGQEVDLLFTESAEQVMAHELGIDLREEDKKLESKLEKRFHHGGRLKYVKRKNWYAPQASGSSGNRPMVICPCSMGTLAAIAQGLSDNLIERAADVALKERRKLIMVPRETPLSEIHLENMLKLTRMGAIMMPAMPAFYNGAQKVDDLVDFLVARILDHLSIPHRAPKWGVK</sequence>
<dbReference type="FunFam" id="3.40.50.1950:FF:000001">
    <property type="entry name" value="Flavin prenyltransferase UbiX"/>
    <property type="match status" value="1"/>
</dbReference>
<protein>
    <recommendedName>
        <fullName evidence="7">Flavin prenyltransferase UbiX</fullName>
        <ecNumber evidence="7">2.5.1.129</ecNumber>
    </recommendedName>
</protein>
<evidence type="ECO:0000256" key="2">
    <source>
        <dbReference type="ARBA" id="ARBA00022630"/>
    </source>
</evidence>
<name>A0A1S7LKP1_MAGMO</name>
<feature type="binding site" evidence="7">
    <location>
        <position position="193"/>
    </location>
    <ligand>
        <name>dimethylallyl phosphate</name>
        <dbReference type="ChEBI" id="CHEBI:88052"/>
    </ligand>
</feature>
<dbReference type="Pfam" id="PF02441">
    <property type="entry name" value="Flavoprotein"/>
    <property type="match status" value="1"/>
</dbReference>
<comment type="caution">
    <text evidence="7">Lacks conserved residue(s) required for the propagation of feature annotation.</text>
</comment>
<comment type="function">
    <text evidence="7">Flavin prenyltransferase that catalyzes the synthesis of the prenylated FMN cofactor (prenyl-FMN) for 4-hydroxy-3-polyprenylbenzoic acid decarboxylase UbiD. The prenyltransferase is metal-independent and links a dimethylallyl moiety from dimethylallyl monophosphate (DMAP) to the flavin N5 and C6 atoms of FMN.</text>
</comment>
<feature type="binding site" evidence="7">
    <location>
        <position position="48"/>
    </location>
    <ligand>
        <name>FMN</name>
        <dbReference type="ChEBI" id="CHEBI:58210"/>
    </ligand>
</feature>
<dbReference type="SUPFAM" id="SSF52507">
    <property type="entry name" value="Homo-oligomeric flavin-containing Cys decarboxylases, HFCD"/>
    <property type="match status" value="1"/>
</dbReference>
<evidence type="ECO:0000256" key="7">
    <source>
        <dbReference type="HAMAP-Rule" id="MF_01984"/>
    </source>
</evidence>
<keyword evidence="9" id="KW-0456">Lyase</keyword>
<accession>A0A1S7LKP1</accession>
<comment type="similarity">
    <text evidence="6 7">Belongs to the UbiX/PAD1 family.</text>
</comment>
<feature type="domain" description="Flavoprotein" evidence="8">
    <location>
        <begin position="16"/>
        <end position="198"/>
    </location>
</feature>
<dbReference type="HAMAP" id="MF_01984">
    <property type="entry name" value="ubiX_pad"/>
    <property type="match status" value="1"/>
</dbReference>
<keyword evidence="1 7" id="KW-0637">Prenyltransferase</keyword>
<proteinExistence type="inferred from homology"/>
<comment type="catalytic activity">
    <reaction evidence="5 7">
        <text>dimethylallyl phosphate + FMNH2 = prenylated FMNH2 + phosphate</text>
        <dbReference type="Rhea" id="RHEA:37743"/>
        <dbReference type="ChEBI" id="CHEBI:43474"/>
        <dbReference type="ChEBI" id="CHEBI:57618"/>
        <dbReference type="ChEBI" id="CHEBI:87467"/>
        <dbReference type="ChEBI" id="CHEBI:88052"/>
        <dbReference type="EC" id="2.5.1.129"/>
    </reaction>
</comment>
<feature type="binding site" evidence="7">
    <location>
        <position position="147"/>
    </location>
    <ligand>
        <name>FMN</name>
        <dbReference type="ChEBI" id="CHEBI:58210"/>
    </ligand>
</feature>
<dbReference type="EC" id="2.5.1.129" evidence="7"/>
<dbReference type="EMBL" id="LO017727">
    <property type="protein sequence ID" value="CRH06709.1"/>
    <property type="molecule type" value="Genomic_DNA"/>
</dbReference>
<evidence type="ECO:0000256" key="4">
    <source>
        <dbReference type="ARBA" id="ARBA00022679"/>
    </source>
</evidence>
<keyword evidence="3 7" id="KW-0288">FMN</keyword>
<dbReference type="InterPro" id="IPR003382">
    <property type="entry name" value="Flavoprotein"/>
</dbReference>
<dbReference type="PANTHER" id="PTHR43374:SF1">
    <property type="entry name" value="FLAVIN PRENYLTRANSFERASE PAD1, MITOCHONDRIAL"/>
    <property type="match status" value="1"/>
</dbReference>
<evidence type="ECO:0000256" key="3">
    <source>
        <dbReference type="ARBA" id="ARBA00022643"/>
    </source>
</evidence>
<evidence type="ECO:0000256" key="1">
    <source>
        <dbReference type="ARBA" id="ARBA00022602"/>
    </source>
</evidence>
<feature type="binding site" evidence="7">
    <location>
        <position position="177"/>
    </location>
    <ligand>
        <name>dimethylallyl phosphate</name>
        <dbReference type="ChEBI" id="CHEBI:88052"/>
    </ligand>
</feature>
<evidence type="ECO:0000313" key="9">
    <source>
        <dbReference type="EMBL" id="CRH06709.1"/>
    </source>
</evidence>
<organism evidence="9">
    <name type="scientific">Magnetococcus massalia (strain MO-1)</name>
    <dbReference type="NCBI Taxonomy" id="451514"/>
    <lineage>
        <taxon>Bacteria</taxon>
        <taxon>Pseudomonadati</taxon>
        <taxon>Pseudomonadota</taxon>
        <taxon>Magnetococcia</taxon>
        <taxon>Magnetococcales</taxon>
        <taxon>Magnetococcaceae</taxon>
        <taxon>Magnetococcus</taxon>
    </lineage>
</organism>
<keyword evidence="4 7" id="KW-0808">Transferase</keyword>
<dbReference type="NCBIfam" id="NF004685">
    <property type="entry name" value="PRK06029.1"/>
    <property type="match status" value="1"/>
</dbReference>
<gene>
    <name evidence="7" type="primary">ubiX</name>
    <name evidence="9" type="ORF">MAGMO_2552</name>
</gene>
<dbReference type="NCBIfam" id="TIGR00421">
    <property type="entry name" value="ubiX_pad"/>
    <property type="match status" value="1"/>
</dbReference>